<name>W4KJ77_HETIT</name>
<reference evidence="3 4" key="1">
    <citation type="journal article" date="2012" name="New Phytol.">
        <title>Insight into trade-off between wood decay and parasitism from the genome of a fungal forest pathogen.</title>
        <authorList>
            <person name="Olson A."/>
            <person name="Aerts A."/>
            <person name="Asiegbu F."/>
            <person name="Belbahri L."/>
            <person name="Bouzid O."/>
            <person name="Broberg A."/>
            <person name="Canback B."/>
            <person name="Coutinho P.M."/>
            <person name="Cullen D."/>
            <person name="Dalman K."/>
            <person name="Deflorio G."/>
            <person name="van Diepen L.T."/>
            <person name="Dunand C."/>
            <person name="Duplessis S."/>
            <person name="Durling M."/>
            <person name="Gonthier P."/>
            <person name="Grimwood J."/>
            <person name="Fossdal C.G."/>
            <person name="Hansson D."/>
            <person name="Henrissat B."/>
            <person name="Hietala A."/>
            <person name="Himmelstrand K."/>
            <person name="Hoffmeister D."/>
            <person name="Hogberg N."/>
            <person name="James T.Y."/>
            <person name="Karlsson M."/>
            <person name="Kohler A."/>
            <person name="Kues U."/>
            <person name="Lee Y.H."/>
            <person name="Lin Y.C."/>
            <person name="Lind M."/>
            <person name="Lindquist E."/>
            <person name="Lombard V."/>
            <person name="Lucas S."/>
            <person name="Lunden K."/>
            <person name="Morin E."/>
            <person name="Murat C."/>
            <person name="Park J."/>
            <person name="Raffaello T."/>
            <person name="Rouze P."/>
            <person name="Salamov A."/>
            <person name="Schmutz J."/>
            <person name="Solheim H."/>
            <person name="Stahlberg J."/>
            <person name="Velez H."/>
            <person name="de Vries R.P."/>
            <person name="Wiebenga A."/>
            <person name="Woodward S."/>
            <person name="Yakovlev I."/>
            <person name="Garbelotto M."/>
            <person name="Martin F."/>
            <person name="Grigoriev I.V."/>
            <person name="Stenlid J."/>
        </authorList>
    </citation>
    <scope>NUCLEOTIDE SEQUENCE [LARGE SCALE GENOMIC DNA]</scope>
    <source>
        <strain evidence="3 4">TC 32-1</strain>
    </source>
</reference>
<organism evidence="3 4">
    <name type="scientific">Heterobasidion irregulare (strain TC 32-1)</name>
    <dbReference type="NCBI Taxonomy" id="747525"/>
    <lineage>
        <taxon>Eukaryota</taxon>
        <taxon>Fungi</taxon>
        <taxon>Dikarya</taxon>
        <taxon>Basidiomycota</taxon>
        <taxon>Agaricomycotina</taxon>
        <taxon>Agaricomycetes</taxon>
        <taxon>Russulales</taxon>
        <taxon>Bondarzewiaceae</taxon>
        <taxon>Heterobasidion</taxon>
        <taxon>Heterobasidion annosum species complex</taxon>
    </lineage>
</organism>
<dbReference type="InParanoid" id="W4KJ77"/>
<feature type="domain" description="DUF6697" evidence="2">
    <location>
        <begin position="77"/>
        <end position="235"/>
    </location>
</feature>
<evidence type="ECO:0000313" key="4">
    <source>
        <dbReference type="Proteomes" id="UP000030671"/>
    </source>
</evidence>
<dbReference type="GeneID" id="20669784"/>
<gene>
    <name evidence="3" type="ORF">HETIRDRAFT_310530</name>
</gene>
<sequence>MPSPQTLGLRMHYSPKSMIVSESNELDVKVVDIPEAVNPEDLIKARHAILASLPLPTGVPSDSLRPITIPSPFTLHEFLSNASGSLRNSLSNYRVFQQLTTAWCPDREEHGYLLTPLYKCSTNPRVITAHRWSMADVIGKMNKPTECFYNKDGKWYYAGVYRALRLQDLTAKEWEQLSDETAQTLVKETLAGRKNISPQNLYEVTQLYSAGALKIACVGLQCIGFNNTLYRTILEQAAKCMQSGKWRIPFGTGTGSPWVNPLGAEAGYGSLSGPGSDTSVAGADTPTDKDVESAQVAIS</sequence>
<dbReference type="AlphaFoldDB" id="W4KJ77"/>
<dbReference type="InterPro" id="IPR046520">
    <property type="entry name" value="DUF6697"/>
</dbReference>
<evidence type="ECO:0000256" key="1">
    <source>
        <dbReference type="SAM" id="MobiDB-lite"/>
    </source>
</evidence>
<dbReference type="HOGENOM" id="CLU_930839_0_0_1"/>
<protein>
    <recommendedName>
        <fullName evidence="2">DUF6697 domain-containing protein</fullName>
    </recommendedName>
</protein>
<dbReference type="Proteomes" id="UP000030671">
    <property type="component" value="Unassembled WGS sequence"/>
</dbReference>
<keyword evidence="4" id="KW-1185">Reference proteome</keyword>
<accession>W4KJ77</accession>
<proteinExistence type="predicted"/>
<dbReference type="EMBL" id="KI925455">
    <property type="protein sequence ID" value="ETW85121.1"/>
    <property type="molecule type" value="Genomic_DNA"/>
</dbReference>
<feature type="region of interest" description="Disordered" evidence="1">
    <location>
        <begin position="269"/>
        <end position="299"/>
    </location>
</feature>
<evidence type="ECO:0000259" key="2">
    <source>
        <dbReference type="Pfam" id="PF20411"/>
    </source>
</evidence>
<dbReference type="eggNOG" id="ENOG502SM88">
    <property type="taxonomic scope" value="Eukaryota"/>
</dbReference>
<dbReference type="KEGG" id="hir:HETIRDRAFT_310530"/>
<dbReference type="RefSeq" id="XP_009542006.1">
    <property type="nucleotide sequence ID" value="XM_009543711.1"/>
</dbReference>
<evidence type="ECO:0000313" key="3">
    <source>
        <dbReference type="EMBL" id="ETW85121.1"/>
    </source>
</evidence>
<dbReference type="Pfam" id="PF20411">
    <property type="entry name" value="DUF6697"/>
    <property type="match status" value="1"/>
</dbReference>
<dbReference type="OrthoDB" id="3219211at2759"/>